<evidence type="ECO:0000256" key="3">
    <source>
        <dbReference type="ARBA" id="ARBA00022927"/>
    </source>
</evidence>
<dbReference type="PANTHER" id="PTHR23316">
    <property type="entry name" value="IMPORTIN ALPHA"/>
    <property type="match status" value="1"/>
</dbReference>
<evidence type="ECO:0000313" key="5">
    <source>
        <dbReference type="Proteomes" id="UP000054107"/>
    </source>
</evidence>
<dbReference type="Gene3D" id="1.25.10.10">
    <property type="entry name" value="Leucine-rich Repeat Variant"/>
    <property type="match status" value="1"/>
</dbReference>
<comment type="similarity">
    <text evidence="1">Belongs to the importin alpha family.</text>
</comment>
<dbReference type="SUPFAM" id="SSF48371">
    <property type="entry name" value="ARM repeat"/>
    <property type="match status" value="1"/>
</dbReference>
<evidence type="ECO:0000256" key="2">
    <source>
        <dbReference type="ARBA" id="ARBA00022448"/>
    </source>
</evidence>
<dbReference type="STRING" id="35722.A0A0B7NR49"/>
<dbReference type="EMBL" id="LN733737">
    <property type="protein sequence ID" value="CEP17813.1"/>
    <property type="molecule type" value="Genomic_DNA"/>
</dbReference>
<dbReference type="Pfam" id="PF00514">
    <property type="entry name" value="Arm"/>
    <property type="match status" value="1"/>
</dbReference>
<proteinExistence type="inferred from homology"/>
<reference evidence="4 5" key="1">
    <citation type="submission" date="2014-09" db="EMBL/GenBank/DDBJ databases">
        <authorList>
            <person name="Ellenberger Sabrina"/>
        </authorList>
    </citation>
    <scope>NUCLEOTIDE SEQUENCE [LARGE SCALE GENOMIC DNA]</scope>
    <source>
        <strain evidence="4 5">CBS 412.66</strain>
    </source>
</reference>
<accession>A0A0B7NR49</accession>
<sequence>MTIDEYEPEDALLEISRKLSNVSIHKLPGHGGFVEKDALPTIKYLLYSPERDQIKQSIRLLRRYLTQGHSDESSVNDILALDILPRIKELIESNLGDTIKFECAWIVTNVAAGTTEQTNAIINAGFVDLLLDCMQKSGTLDLKAQAAWALGNIAGESPNYREELMKKGFTHAIVKVLEKVYRDTYDEAQDYSFPNGKIRFPDEDCYSNVEALLWALSNMSRGGFQVAEFYQNYLPMFKVFSDFIIFDYTKLEIEICWGLSRVLYNMHDVNAFHQNNTIPDELCVRLSDLLRDGVPKVVVPAIRTVVNITSGPNSCVEGLLRTQLLTSITRLLEPQAPNEIRKDAFLVISNLAAGNEDMIKHVIEHKVVMNSVVAHITVPGHTYSSNPIQWTPTLSHAYYMKNDEWKVTKEALWIIFNIISLGSDSSVWDVLNEHPYLPRSLAAVLSYIDLPLDVCEKAIEAMISLVQRSNKWIDNRFPNGKNPYVRDLIENGVHTALPCVQKLYQNEEELRDLCLKLDKLLVASEQDVVKTASILDVAGMASAFGLPTIVEIKSKSNKRRVIRGSEDGDVRLIQNAVGNLCI</sequence>
<gene>
    <name evidence="4" type="primary">PARPA_12113.1 scaffold 44939</name>
</gene>
<evidence type="ECO:0008006" key="6">
    <source>
        <dbReference type="Google" id="ProtNLM"/>
    </source>
</evidence>
<keyword evidence="5" id="KW-1185">Reference proteome</keyword>
<dbReference type="AlphaFoldDB" id="A0A0B7NR49"/>
<dbReference type="InterPro" id="IPR011989">
    <property type="entry name" value="ARM-like"/>
</dbReference>
<dbReference type="Proteomes" id="UP000054107">
    <property type="component" value="Unassembled WGS sequence"/>
</dbReference>
<dbReference type="SMART" id="SM00185">
    <property type="entry name" value="ARM"/>
    <property type="match status" value="5"/>
</dbReference>
<name>A0A0B7NR49_9FUNG</name>
<dbReference type="InterPro" id="IPR016024">
    <property type="entry name" value="ARM-type_fold"/>
</dbReference>
<protein>
    <recommendedName>
        <fullName evidence="6">Importin subunit alpha</fullName>
    </recommendedName>
</protein>
<dbReference type="GO" id="GO:0015031">
    <property type="term" value="P:protein transport"/>
    <property type="evidence" value="ECO:0007669"/>
    <property type="project" value="UniProtKB-KW"/>
</dbReference>
<evidence type="ECO:0000256" key="1">
    <source>
        <dbReference type="ARBA" id="ARBA00010394"/>
    </source>
</evidence>
<evidence type="ECO:0000313" key="4">
    <source>
        <dbReference type="EMBL" id="CEP17813.1"/>
    </source>
</evidence>
<dbReference type="OrthoDB" id="29145at2759"/>
<organism evidence="4 5">
    <name type="scientific">Parasitella parasitica</name>
    <dbReference type="NCBI Taxonomy" id="35722"/>
    <lineage>
        <taxon>Eukaryota</taxon>
        <taxon>Fungi</taxon>
        <taxon>Fungi incertae sedis</taxon>
        <taxon>Mucoromycota</taxon>
        <taxon>Mucoromycotina</taxon>
        <taxon>Mucoromycetes</taxon>
        <taxon>Mucorales</taxon>
        <taxon>Mucorineae</taxon>
        <taxon>Mucoraceae</taxon>
        <taxon>Parasitella</taxon>
    </lineage>
</organism>
<dbReference type="InterPro" id="IPR000225">
    <property type="entry name" value="Armadillo"/>
</dbReference>
<keyword evidence="3" id="KW-0653">Protein transport</keyword>
<keyword evidence="2" id="KW-0813">Transport</keyword>